<dbReference type="PIRSF" id="PIRSF001111">
    <property type="entry name" value="Isochorismatase"/>
    <property type="match status" value="1"/>
</dbReference>
<keyword evidence="5" id="KW-0597">Phosphoprotein</keyword>
<dbReference type="InterPro" id="IPR000868">
    <property type="entry name" value="Isochorismatase-like_dom"/>
</dbReference>
<dbReference type="PROSITE" id="PS50075">
    <property type="entry name" value="CARRIER"/>
    <property type="match status" value="1"/>
</dbReference>
<evidence type="ECO:0000313" key="8">
    <source>
        <dbReference type="Proteomes" id="UP000316981"/>
    </source>
</evidence>
<dbReference type="Gene3D" id="3.40.50.850">
    <property type="entry name" value="Isochorismatase-like"/>
    <property type="match status" value="1"/>
</dbReference>
<dbReference type="InterPro" id="IPR009081">
    <property type="entry name" value="PP-bd_ACP"/>
</dbReference>
<dbReference type="Proteomes" id="UP000316981">
    <property type="component" value="Unassembled WGS sequence"/>
</dbReference>
<evidence type="ECO:0000256" key="4">
    <source>
        <dbReference type="ARBA" id="ARBA00048590"/>
    </source>
</evidence>
<evidence type="ECO:0000256" key="5">
    <source>
        <dbReference type="PIRSR" id="PIRSR001111-50"/>
    </source>
</evidence>
<evidence type="ECO:0000256" key="2">
    <source>
        <dbReference type="ARBA" id="ARBA00012100"/>
    </source>
</evidence>
<organism evidence="7 8">
    <name type="scientific">Acinetobacter colistiniresistens</name>
    <dbReference type="NCBI Taxonomy" id="280145"/>
    <lineage>
        <taxon>Bacteria</taxon>
        <taxon>Pseudomonadati</taxon>
        <taxon>Pseudomonadota</taxon>
        <taxon>Gammaproteobacteria</taxon>
        <taxon>Moraxellales</taxon>
        <taxon>Moraxellaceae</taxon>
        <taxon>Acinetobacter</taxon>
    </lineage>
</organism>
<proteinExistence type="predicted"/>
<evidence type="ECO:0000313" key="7">
    <source>
        <dbReference type="EMBL" id="TVT81656.1"/>
    </source>
</evidence>
<name>A0A558F7U5_9GAMM</name>
<feature type="modified residue" description="O-(pantetheine 4'-phosphoryl)serine" evidence="5">
    <location>
        <position position="252"/>
    </location>
</feature>
<dbReference type="Pfam" id="PF00550">
    <property type="entry name" value="PP-binding"/>
    <property type="match status" value="1"/>
</dbReference>
<evidence type="ECO:0000259" key="6">
    <source>
        <dbReference type="PROSITE" id="PS50075"/>
    </source>
</evidence>
<comment type="cofactor">
    <cofactor evidence="5">
        <name>pantetheine 4'-phosphate</name>
        <dbReference type="ChEBI" id="CHEBI:47942"/>
    </cofactor>
    <text evidence="5">Binds 1 phosphopantetheine covalently.</text>
</comment>
<protein>
    <recommendedName>
        <fullName evidence="2">isochorismatase</fullName>
        <ecNumber evidence="2">3.3.2.1</ecNumber>
    </recommendedName>
</protein>
<dbReference type="PANTHER" id="PTHR43540:SF3">
    <property type="entry name" value="ENTEROBACTIN SYNTHASE COMPONENT B"/>
    <property type="match status" value="1"/>
</dbReference>
<comment type="pathway">
    <text evidence="1">Siderophore biosynthesis.</text>
</comment>
<dbReference type="InterPro" id="IPR050272">
    <property type="entry name" value="Isochorismatase-like_hydrls"/>
</dbReference>
<dbReference type="PRINTS" id="PR01398">
    <property type="entry name" value="ISCHRISMTASE"/>
</dbReference>
<dbReference type="CDD" id="cd01013">
    <property type="entry name" value="isochorismatase"/>
    <property type="match status" value="1"/>
</dbReference>
<dbReference type="GO" id="GO:0008908">
    <property type="term" value="F:isochorismatase activity"/>
    <property type="evidence" value="ECO:0007669"/>
    <property type="project" value="UniProtKB-EC"/>
</dbReference>
<dbReference type="AlphaFoldDB" id="A0A558F7U5"/>
<dbReference type="EMBL" id="VMTP01000057">
    <property type="protein sequence ID" value="TVT81656.1"/>
    <property type="molecule type" value="Genomic_DNA"/>
</dbReference>
<dbReference type="SUPFAM" id="SSF52499">
    <property type="entry name" value="Isochorismatase-like hydrolases"/>
    <property type="match status" value="1"/>
</dbReference>
<dbReference type="InterPro" id="IPR016291">
    <property type="entry name" value="Isochorismatase"/>
</dbReference>
<dbReference type="InterPro" id="IPR036736">
    <property type="entry name" value="ACP-like_sf"/>
</dbReference>
<comment type="caution">
    <text evidence="7">The sequence shown here is derived from an EMBL/GenBank/DDBJ whole genome shotgun (WGS) entry which is preliminary data.</text>
</comment>
<dbReference type="SUPFAM" id="SSF47336">
    <property type="entry name" value="ACP-like"/>
    <property type="match status" value="1"/>
</dbReference>
<dbReference type="Gene3D" id="1.10.1200.10">
    <property type="entry name" value="ACP-like"/>
    <property type="match status" value="1"/>
</dbReference>
<keyword evidence="5" id="KW-0596">Phosphopantetheine</keyword>
<dbReference type="RefSeq" id="WP_144583414.1">
    <property type="nucleotide sequence ID" value="NZ_VMTP01000057.1"/>
</dbReference>
<accession>A0A558F7U5</accession>
<comment type="catalytic activity">
    <reaction evidence="4">
        <text>isochorismate + H2O = (2S,3S)-2,3-dihydroxy-2,3-dihydrobenzoate + pyruvate</text>
        <dbReference type="Rhea" id="RHEA:11112"/>
        <dbReference type="ChEBI" id="CHEBI:15361"/>
        <dbReference type="ChEBI" id="CHEBI:15377"/>
        <dbReference type="ChEBI" id="CHEBI:29780"/>
        <dbReference type="ChEBI" id="CHEBI:58764"/>
        <dbReference type="EC" id="3.3.2.1"/>
    </reaction>
</comment>
<reference evidence="7 8" key="1">
    <citation type="submission" date="2019-07" db="EMBL/GenBank/DDBJ databases">
        <title>Draft Genome Sequence of the first blaOXA-58-Harboring Acinetobacter colistiniresistens clinical isolate from Brazil.</title>
        <authorList>
            <person name="Favaro L.S."/>
            <person name="Paula-Petroli S.B."/>
            <person name="Moura C.F."/>
            <person name="Tognim M.C.B."/>
            <person name="Venancio E.J."/>
            <person name="Yamada-Ogatta S.F."/>
            <person name="Carrara-Marroni F.E."/>
        </authorList>
    </citation>
    <scope>NUCLEOTIDE SEQUENCE [LARGE SCALE GENOMIC DNA]</scope>
    <source>
        <strain evidence="7 8">DL</strain>
    </source>
</reference>
<evidence type="ECO:0000256" key="3">
    <source>
        <dbReference type="ARBA" id="ARBA00022801"/>
    </source>
</evidence>
<gene>
    <name evidence="7" type="ORF">FPV60_10400</name>
</gene>
<dbReference type="Pfam" id="PF00857">
    <property type="entry name" value="Isochorismatase"/>
    <property type="match status" value="1"/>
</dbReference>
<dbReference type="EC" id="3.3.2.1" evidence="2"/>
<evidence type="ECO:0000256" key="1">
    <source>
        <dbReference type="ARBA" id="ARBA00004924"/>
    </source>
</evidence>
<keyword evidence="3" id="KW-0378">Hydrolase</keyword>
<feature type="domain" description="Carrier" evidence="6">
    <location>
        <begin position="215"/>
        <end position="289"/>
    </location>
</feature>
<sequence length="289" mass="32686">MSIPKIASYAMPLADEFTENKTHWQLDAKQSVLLVHDMQQYFLDFYDQQQAPIPELLKNTQALIEQARQLNIPVVYTAQPGDQTAEHRQLLTDFWGTGLKADPQITRIHPVVAATETDTVLTKWRYSAFKFSEFEQLMQQWGRDQLVICGVYAHIGCLMSAAEAFMLNIKPFVCGDAMADFSRAEHDMALKYISTRCGQVMTTSQVLRLWALKEMVMPLSQEGIIAAVSEQLQIPVNEIELHDDLLMLGLDSVRLMTLVGKWQAHGANVSFEDLAEQPTLGVWIEKLVA</sequence>
<dbReference type="PANTHER" id="PTHR43540">
    <property type="entry name" value="PEROXYUREIDOACRYLATE/UREIDOACRYLATE AMIDOHYDROLASE-RELATED"/>
    <property type="match status" value="1"/>
</dbReference>
<dbReference type="InterPro" id="IPR036380">
    <property type="entry name" value="Isochorismatase-like_sf"/>
</dbReference>